<reference evidence="1 2" key="1">
    <citation type="submission" date="2015-06" db="EMBL/GenBank/DDBJ databases">
        <title>Genome sequence of Mycobacterium conceptionense strain MLE.</title>
        <authorList>
            <person name="Greninger A.L."/>
            <person name="Cunningham G."/>
            <person name="Chiu C.Y."/>
            <person name="Miller S."/>
        </authorList>
    </citation>
    <scope>NUCLEOTIDE SEQUENCE [LARGE SCALE GENOMIC DNA]</scope>
    <source>
        <strain evidence="1 2">MLE</strain>
    </source>
</reference>
<sequence length="68" mass="7476">MCAHKDIYLNGECKACDREAQAKYRQRRKVGMALLHAAEARGLTGTEAVALLQAIDGATVRAVMSQWQ</sequence>
<proteinExistence type="predicted"/>
<accession>A0A0J8WS59</accession>
<comment type="caution">
    <text evidence="1">The sequence shown here is derived from an EMBL/GenBank/DDBJ whole genome shotgun (WGS) entry which is preliminary data.</text>
</comment>
<name>A0A0J8WS59_9MYCO</name>
<dbReference type="Proteomes" id="UP000037594">
    <property type="component" value="Unassembled WGS sequence"/>
</dbReference>
<organism evidence="1 2">
    <name type="scientific">Mycolicibacterium conceptionense</name>
    <dbReference type="NCBI Taxonomy" id="451644"/>
    <lineage>
        <taxon>Bacteria</taxon>
        <taxon>Bacillati</taxon>
        <taxon>Actinomycetota</taxon>
        <taxon>Actinomycetes</taxon>
        <taxon>Mycobacteriales</taxon>
        <taxon>Mycobacteriaceae</taxon>
        <taxon>Mycolicibacterium</taxon>
    </lineage>
</organism>
<dbReference type="AlphaFoldDB" id="A0A0J8WS59"/>
<evidence type="ECO:0000313" key="2">
    <source>
        <dbReference type="Proteomes" id="UP000037594"/>
    </source>
</evidence>
<protein>
    <submittedName>
        <fullName evidence="1">Uncharacterized protein</fullName>
    </submittedName>
</protein>
<dbReference type="EMBL" id="LFOD01000026">
    <property type="protein sequence ID" value="KMV15834.1"/>
    <property type="molecule type" value="Genomic_DNA"/>
</dbReference>
<dbReference type="PATRIC" id="fig|451644.5.peg.4821"/>
<gene>
    <name evidence="1" type="ORF">ACT17_23360</name>
</gene>
<evidence type="ECO:0000313" key="1">
    <source>
        <dbReference type="EMBL" id="KMV15834.1"/>
    </source>
</evidence>